<evidence type="ECO:0000256" key="4">
    <source>
        <dbReference type="ARBA" id="ARBA00007637"/>
    </source>
</evidence>
<evidence type="ECO:0000256" key="5">
    <source>
        <dbReference type="ARBA" id="ARBA00013189"/>
    </source>
</evidence>
<evidence type="ECO:0000256" key="1">
    <source>
        <dbReference type="ARBA" id="ARBA00000083"/>
    </source>
</evidence>
<name>A0A0H4PGX3_9BACT</name>
<keyword evidence="12" id="KW-1185">Reference proteome</keyword>
<dbReference type="InterPro" id="IPR005886">
    <property type="entry name" value="UDP_G4E"/>
</dbReference>
<dbReference type="Gene3D" id="3.40.50.720">
    <property type="entry name" value="NAD(P)-binding Rossmann-like Domain"/>
    <property type="match status" value="1"/>
</dbReference>
<dbReference type="GO" id="GO:0006012">
    <property type="term" value="P:galactose metabolic process"/>
    <property type="evidence" value="ECO:0007669"/>
    <property type="project" value="UniProtKB-UniPathway"/>
</dbReference>
<organism evidence="11 12">
    <name type="scientific">Cyclobacterium amurskyense</name>
    <dbReference type="NCBI Taxonomy" id="320787"/>
    <lineage>
        <taxon>Bacteria</taxon>
        <taxon>Pseudomonadati</taxon>
        <taxon>Bacteroidota</taxon>
        <taxon>Cytophagia</taxon>
        <taxon>Cytophagales</taxon>
        <taxon>Cyclobacteriaceae</taxon>
        <taxon>Cyclobacterium</taxon>
    </lineage>
</organism>
<dbReference type="EMBL" id="CP012040">
    <property type="protein sequence ID" value="AKP52295.1"/>
    <property type="molecule type" value="Genomic_DNA"/>
</dbReference>
<dbReference type="AlphaFoldDB" id="A0A0H4PGX3"/>
<proteinExistence type="inferred from homology"/>
<sequence>MEKILITGGAGYIGSHTAVALLEAGYQPIIIDDFSNSEKSALLGLKKITGQEIPCYEGDCNDADLMDRIFTENKLSGVIHFAAFKAVGESSMLPLKYYNNNISSLLVLLATMDKHNVENLVFSSSCTVYGQPDKLPVKESTPRKKAESPYGNTKKICEDILVDQVNSKVALSAIALRYFNPIGAHTSSEIGELPLGVPSNLVPFVTQTGVGIRKELTVFGDDYDTPDGTCVRDYIHVMDLAEAHVKAISHLKGKTAPFYDIFNVGTGNGNTVMDVIKAFEKVSGRPLNYKVGPRRPGDVVKVWADTSKINQELNWKARFNLEEALRDSWNWQLALSKK</sequence>
<evidence type="ECO:0000256" key="3">
    <source>
        <dbReference type="ARBA" id="ARBA00004947"/>
    </source>
</evidence>
<dbReference type="GO" id="GO:0003978">
    <property type="term" value="F:UDP-glucose 4-epimerase activity"/>
    <property type="evidence" value="ECO:0007669"/>
    <property type="project" value="UniProtKB-UniRule"/>
</dbReference>
<evidence type="ECO:0000313" key="12">
    <source>
        <dbReference type="Proteomes" id="UP000036520"/>
    </source>
</evidence>
<dbReference type="InterPro" id="IPR036291">
    <property type="entry name" value="NAD(P)-bd_dom_sf"/>
</dbReference>
<evidence type="ECO:0000313" key="11">
    <source>
        <dbReference type="EMBL" id="AKP52295.1"/>
    </source>
</evidence>
<evidence type="ECO:0000256" key="8">
    <source>
        <dbReference type="ARBA" id="ARBA00023235"/>
    </source>
</evidence>
<evidence type="ECO:0000259" key="10">
    <source>
        <dbReference type="Pfam" id="PF16363"/>
    </source>
</evidence>
<dbReference type="InterPro" id="IPR016040">
    <property type="entry name" value="NAD(P)-bd_dom"/>
</dbReference>
<dbReference type="Gene3D" id="3.90.25.10">
    <property type="entry name" value="UDP-galactose 4-epimerase, domain 1"/>
    <property type="match status" value="1"/>
</dbReference>
<dbReference type="KEGG" id="camu:CA2015_2888"/>
<dbReference type="GO" id="GO:0005829">
    <property type="term" value="C:cytosol"/>
    <property type="evidence" value="ECO:0007669"/>
    <property type="project" value="TreeGrafter"/>
</dbReference>
<evidence type="ECO:0000256" key="7">
    <source>
        <dbReference type="ARBA" id="ARBA00023027"/>
    </source>
</evidence>
<reference evidence="11 12" key="1">
    <citation type="submission" date="2015-07" db="EMBL/GenBank/DDBJ databases">
        <authorList>
            <person name="Kim K.M."/>
        </authorList>
    </citation>
    <scope>NUCLEOTIDE SEQUENCE [LARGE SCALE GENOMIC DNA]</scope>
    <source>
        <strain evidence="11 12">KCTC 12363</strain>
    </source>
</reference>
<keyword evidence="8 9" id="KW-0413">Isomerase</keyword>
<comment type="subunit">
    <text evidence="9">Homodimer.</text>
</comment>
<protein>
    <recommendedName>
        <fullName evidence="6 9">UDP-glucose 4-epimerase</fullName>
        <ecNumber evidence="5 9">5.1.3.2</ecNumber>
    </recommendedName>
</protein>
<comment type="pathway">
    <text evidence="3 9">Carbohydrate metabolism; galactose metabolism.</text>
</comment>
<comment type="cofactor">
    <cofactor evidence="2 9">
        <name>NAD(+)</name>
        <dbReference type="ChEBI" id="CHEBI:57540"/>
    </cofactor>
</comment>
<keyword evidence="9" id="KW-0119">Carbohydrate metabolism</keyword>
<dbReference type="STRING" id="320787.CA2015_2888"/>
<dbReference type="PANTHER" id="PTHR43725:SF47">
    <property type="entry name" value="UDP-GLUCOSE 4-EPIMERASE"/>
    <property type="match status" value="1"/>
</dbReference>
<dbReference type="CDD" id="cd05247">
    <property type="entry name" value="UDP_G4E_1_SDR_e"/>
    <property type="match status" value="1"/>
</dbReference>
<evidence type="ECO:0000256" key="2">
    <source>
        <dbReference type="ARBA" id="ARBA00001911"/>
    </source>
</evidence>
<dbReference type="Pfam" id="PF16363">
    <property type="entry name" value="GDP_Man_Dehyd"/>
    <property type="match status" value="1"/>
</dbReference>
<evidence type="ECO:0000256" key="6">
    <source>
        <dbReference type="ARBA" id="ARBA00018569"/>
    </source>
</evidence>
<dbReference type="PRINTS" id="PR01713">
    <property type="entry name" value="NUCEPIMERASE"/>
</dbReference>
<dbReference type="PANTHER" id="PTHR43725">
    <property type="entry name" value="UDP-GLUCOSE 4-EPIMERASE"/>
    <property type="match status" value="1"/>
</dbReference>
<comment type="similarity">
    <text evidence="4 9">Belongs to the NAD(P)-dependent epimerase/dehydratase family.</text>
</comment>
<dbReference type="UniPathway" id="UPA00214"/>
<dbReference type="PATRIC" id="fig|320787.5.peg.3158"/>
<feature type="domain" description="NAD(P)-binding" evidence="10">
    <location>
        <begin position="5"/>
        <end position="327"/>
    </location>
</feature>
<dbReference type="RefSeq" id="WP_048642532.1">
    <property type="nucleotide sequence ID" value="NZ_CAXBGM010000044.1"/>
</dbReference>
<keyword evidence="7 9" id="KW-0520">NAD</keyword>
<dbReference type="OrthoDB" id="9811743at2"/>
<dbReference type="Proteomes" id="UP000036520">
    <property type="component" value="Chromosome"/>
</dbReference>
<dbReference type="NCBIfam" id="TIGR01179">
    <property type="entry name" value="galE"/>
    <property type="match status" value="1"/>
</dbReference>
<accession>A0A0H4PGX3</accession>
<dbReference type="EC" id="5.1.3.2" evidence="5 9"/>
<gene>
    <name evidence="11" type="ORF">CA2015_2888</name>
</gene>
<evidence type="ECO:0000256" key="9">
    <source>
        <dbReference type="RuleBase" id="RU366046"/>
    </source>
</evidence>
<comment type="catalytic activity">
    <reaction evidence="1 9">
        <text>UDP-alpha-D-glucose = UDP-alpha-D-galactose</text>
        <dbReference type="Rhea" id="RHEA:22168"/>
        <dbReference type="ChEBI" id="CHEBI:58885"/>
        <dbReference type="ChEBI" id="CHEBI:66914"/>
        <dbReference type="EC" id="5.1.3.2"/>
    </reaction>
</comment>
<dbReference type="SUPFAM" id="SSF51735">
    <property type="entry name" value="NAD(P)-binding Rossmann-fold domains"/>
    <property type="match status" value="1"/>
</dbReference>